<dbReference type="InterPro" id="IPR026516">
    <property type="entry name" value="THAP1/10"/>
</dbReference>
<protein>
    <recommendedName>
        <fullName evidence="7">THAP-type domain-containing protein</fullName>
    </recommendedName>
</protein>
<evidence type="ECO:0000256" key="6">
    <source>
        <dbReference type="SAM" id="Coils"/>
    </source>
</evidence>
<evidence type="ECO:0000313" key="8">
    <source>
        <dbReference type="EMBL" id="KAJ3640353.1"/>
    </source>
</evidence>
<evidence type="ECO:0000256" key="4">
    <source>
        <dbReference type="ARBA" id="ARBA00023125"/>
    </source>
</evidence>
<keyword evidence="4 5" id="KW-0238">DNA-binding</keyword>
<keyword evidence="6" id="KW-0175">Coiled coil</keyword>
<evidence type="ECO:0000256" key="2">
    <source>
        <dbReference type="ARBA" id="ARBA00022771"/>
    </source>
</evidence>
<reference evidence="8" key="1">
    <citation type="journal article" date="2023" name="G3 (Bethesda)">
        <title>Whole genome assemblies of Zophobas morio and Tenebrio molitor.</title>
        <authorList>
            <person name="Kaur S."/>
            <person name="Stinson S.A."/>
            <person name="diCenzo G.C."/>
        </authorList>
    </citation>
    <scope>NUCLEOTIDE SEQUENCE</scope>
    <source>
        <strain evidence="8">QUZm001</strain>
    </source>
</reference>
<dbReference type="AlphaFoldDB" id="A0AA38HM20"/>
<feature type="coiled-coil region" evidence="6">
    <location>
        <begin position="175"/>
        <end position="202"/>
    </location>
</feature>
<name>A0AA38HM20_9CUCU</name>
<dbReference type="SUPFAM" id="SSF57716">
    <property type="entry name" value="Glucocorticoid receptor-like (DNA-binding domain)"/>
    <property type="match status" value="1"/>
</dbReference>
<proteinExistence type="predicted"/>
<evidence type="ECO:0000256" key="5">
    <source>
        <dbReference type="PROSITE-ProRule" id="PRU00309"/>
    </source>
</evidence>
<dbReference type="InterPro" id="IPR006612">
    <property type="entry name" value="THAP_Znf"/>
</dbReference>
<evidence type="ECO:0000256" key="3">
    <source>
        <dbReference type="ARBA" id="ARBA00022833"/>
    </source>
</evidence>
<accession>A0AA38HM20</accession>
<keyword evidence="9" id="KW-1185">Reference proteome</keyword>
<dbReference type="Pfam" id="PF05485">
    <property type="entry name" value="THAP"/>
    <property type="match status" value="1"/>
</dbReference>
<keyword evidence="1" id="KW-0479">Metal-binding</keyword>
<dbReference type="InterPro" id="IPR048366">
    <property type="entry name" value="TNP-like_GBD"/>
</dbReference>
<dbReference type="SMART" id="SM00692">
    <property type="entry name" value="DM3"/>
    <property type="match status" value="1"/>
</dbReference>
<dbReference type="Pfam" id="PF21787">
    <property type="entry name" value="TNP-like_RNaseH_N"/>
    <property type="match status" value="1"/>
</dbReference>
<dbReference type="InterPro" id="IPR048367">
    <property type="entry name" value="TNP-like_RNaseH_C"/>
</dbReference>
<evidence type="ECO:0000256" key="1">
    <source>
        <dbReference type="ARBA" id="ARBA00022723"/>
    </source>
</evidence>
<sequence length="800" mass="91324">MEGKRKKYCKFPGCNNAYITGGGNKHYFQFPKDPEVHRRWKEICSVKESTGSSNFVICEDHFRNTDFVNENKQRLKPGTVPFVQCSDIAENLLCPCFNTPSTSSTVCTCESSHTESLGEVTCNIDIQDHDYFVRDFVDVPQKFAFLNEGSKGILGKIGLSKKDLTPTKNLMYKIHRSTTAKLSKLKSLLENEREKVKTLSDLYKNDRFAFLENELNFVTKEFVNSQLRNSNRTPHARRWSDQDKAFALSIYKKSPRLYRYLDNYFQLPSIRTLKAILSKIPFETGINPAILEHLANEVHRMKPANRVCSLLFDEISLSEGLHYQESLQKICGFEDLGSLGRSQQHANHALVFMVRDKLMVIIKEIIGQLQAVGLNVVATVCDQGSTNQSALTKLCSVNEQPVVTIFDVPHLLKCTRNALLKCKLEFEPNKFAFFRHIEEVFNIDQRKSFKALPKLRVEHFNFKDSYVKMKVKVAAAQLSASVASAIETYSVFTELSPSEAIHTAEFPFKGALRESVPHWDLWSKLLTAMDHWKLTDLSSGADWTNRYSFIRENLFSSVRQHGVFNTNPTCKQFTAALKTVVVNKLVAPTTEGNCEDDGCTPLENLRNLLQYAEKTETAEVEEVTEFDEEEVSGTSNLDASICFENLEKLSDEDSQGLAYVSGYILKQIDVSNCDACQSVLTTTEMLPSHLLTYFKDRGDDDLRLTYASENVMLFVRNIHDNLYTFLDKNAHQTNLESRFKSEYKLTCGPGQTVSERHDCFGIILDKCTRFLIYKYVRDRKKRKGLSEGHHTKMKRFKKTA</sequence>
<dbReference type="PROSITE" id="PS50950">
    <property type="entry name" value="ZF_THAP"/>
    <property type="match status" value="1"/>
</dbReference>
<keyword evidence="3" id="KW-0862">Zinc</keyword>
<evidence type="ECO:0000259" key="7">
    <source>
        <dbReference type="PROSITE" id="PS50950"/>
    </source>
</evidence>
<dbReference type="Pfam" id="PF21788">
    <property type="entry name" value="TNP-like_GBD"/>
    <property type="match status" value="1"/>
</dbReference>
<dbReference type="GO" id="GO:0008270">
    <property type="term" value="F:zinc ion binding"/>
    <property type="evidence" value="ECO:0007669"/>
    <property type="project" value="UniProtKB-KW"/>
</dbReference>
<dbReference type="GO" id="GO:0043565">
    <property type="term" value="F:sequence-specific DNA binding"/>
    <property type="evidence" value="ECO:0007669"/>
    <property type="project" value="InterPro"/>
</dbReference>
<comment type="caution">
    <text evidence="8">The sequence shown here is derived from an EMBL/GenBank/DDBJ whole genome shotgun (WGS) entry which is preliminary data.</text>
</comment>
<dbReference type="Proteomes" id="UP001168821">
    <property type="component" value="Unassembled WGS sequence"/>
</dbReference>
<feature type="domain" description="THAP-type" evidence="7">
    <location>
        <begin position="1"/>
        <end position="84"/>
    </location>
</feature>
<dbReference type="Gene3D" id="6.20.210.20">
    <property type="entry name" value="THAP domain"/>
    <property type="match status" value="1"/>
</dbReference>
<keyword evidence="2 5" id="KW-0863">Zinc-finger</keyword>
<dbReference type="PANTHER" id="PTHR46600:SF11">
    <property type="entry name" value="THAP DOMAIN-CONTAINING PROTEIN 10"/>
    <property type="match status" value="1"/>
</dbReference>
<dbReference type="PANTHER" id="PTHR46600">
    <property type="entry name" value="THAP DOMAIN-CONTAINING"/>
    <property type="match status" value="1"/>
</dbReference>
<dbReference type="SMART" id="SM00980">
    <property type="entry name" value="THAP"/>
    <property type="match status" value="1"/>
</dbReference>
<organism evidence="8 9">
    <name type="scientific">Zophobas morio</name>
    <dbReference type="NCBI Taxonomy" id="2755281"/>
    <lineage>
        <taxon>Eukaryota</taxon>
        <taxon>Metazoa</taxon>
        <taxon>Ecdysozoa</taxon>
        <taxon>Arthropoda</taxon>
        <taxon>Hexapoda</taxon>
        <taxon>Insecta</taxon>
        <taxon>Pterygota</taxon>
        <taxon>Neoptera</taxon>
        <taxon>Endopterygota</taxon>
        <taxon>Coleoptera</taxon>
        <taxon>Polyphaga</taxon>
        <taxon>Cucujiformia</taxon>
        <taxon>Tenebrionidae</taxon>
        <taxon>Zophobas</taxon>
    </lineage>
</organism>
<gene>
    <name evidence="8" type="ORF">Zmor_003656</name>
</gene>
<dbReference type="InterPro" id="IPR038441">
    <property type="entry name" value="THAP_Znf_sf"/>
</dbReference>
<dbReference type="EMBL" id="JALNTZ010000010">
    <property type="protein sequence ID" value="KAJ3640353.1"/>
    <property type="molecule type" value="Genomic_DNA"/>
</dbReference>
<evidence type="ECO:0000313" key="9">
    <source>
        <dbReference type="Proteomes" id="UP001168821"/>
    </source>
</evidence>
<dbReference type="Pfam" id="PF21789">
    <property type="entry name" value="TNP-like_RNaseH_C"/>
    <property type="match status" value="1"/>
</dbReference>
<dbReference type="InterPro" id="IPR048365">
    <property type="entry name" value="TNP-like_RNaseH_N"/>
</dbReference>